<evidence type="ECO:0000259" key="2">
    <source>
        <dbReference type="Pfam" id="PF14856"/>
    </source>
</evidence>
<proteinExistence type="predicted"/>
<protein>
    <recommendedName>
        <fullName evidence="2">Ecp2 effector protein-like domain-containing protein</fullName>
    </recommendedName>
</protein>
<sequence length="169" mass="18774">MILSSLSTIFLLLLAGSYSNALQLHPRVNERLARALLAETYIDTPGTPQDLCGNSTFEAVDHEGPLQYDCEYLMNITEHNPDGFWMAGDFGRDGTAWAEFTRLRSCGIRVRRTDGQGGDVPFGDQDVVDLMNSVLTEFSVGDRLPTVQGQMTCSKYTSRAAVEWQIFNV</sequence>
<feature type="signal peptide" evidence="1">
    <location>
        <begin position="1"/>
        <end position="21"/>
    </location>
</feature>
<dbReference type="AlphaFoldDB" id="A0A9W8Z4V5"/>
<feature type="chain" id="PRO_5040986364" description="Ecp2 effector protein-like domain-containing protein" evidence="1">
    <location>
        <begin position="22"/>
        <end position="169"/>
    </location>
</feature>
<feature type="domain" description="Ecp2 effector protein-like" evidence="2">
    <location>
        <begin position="52"/>
        <end position="153"/>
    </location>
</feature>
<dbReference type="OrthoDB" id="5197861at2759"/>
<dbReference type="Proteomes" id="UP001140453">
    <property type="component" value="Unassembled WGS sequence"/>
</dbReference>
<keyword evidence="1" id="KW-0732">Signal</keyword>
<evidence type="ECO:0000313" key="3">
    <source>
        <dbReference type="EMBL" id="KAJ4396839.1"/>
    </source>
</evidence>
<dbReference type="EMBL" id="JAPEVB010000001">
    <property type="protein sequence ID" value="KAJ4396839.1"/>
    <property type="molecule type" value="Genomic_DNA"/>
</dbReference>
<organism evidence="3 4">
    <name type="scientific">Gnomoniopsis smithogilvyi</name>
    <dbReference type="NCBI Taxonomy" id="1191159"/>
    <lineage>
        <taxon>Eukaryota</taxon>
        <taxon>Fungi</taxon>
        <taxon>Dikarya</taxon>
        <taxon>Ascomycota</taxon>
        <taxon>Pezizomycotina</taxon>
        <taxon>Sordariomycetes</taxon>
        <taxon>Sordariomycetidae</taxon>
        <taxon>Diaporthales</taxon>
        <taxon>Gnomoniaceae</taxon>
        <taxon>Gnomoniopsis</taxon>
    </lineage>
</organism>
<dbReference type="InterPro" id="IPR029226">
    <property type="entry name" value="Ecp2-like"/>
</dbReference>
<comment type="caution">
    <text evidence="3">The sequence shown here is derived from an EMBL/GenBank/DDBJ whole genome shotgun (WGS) entry which is preliminary data.</text>
</comment>
<evidence type="ECO:0000256" key="1">
    <source>
        <dbReference type="SAM" id="SignalP"/>
    </source>
</evidence>
<evidence type="ECO:0000313" key="4">
    <source>
        <dbReference type="Proteomes" id="UP001140453"/>
    </source>
</evidence>
<dbReference type="Pfam" id="PF14856">
    <property type="entry name" value="Hce2"/>
    <property type="match status" value="1"/>
</dbReference>
<gene>
    <name evidence="3" type="ORF">N0V93_001061</name>
</gene>
<reference evidence="3" key="1">
    <citation type="submission" date="2022-10" db="EMBL/GenBank/DDBJ databases">
        <title>Tapping the CABI collections for fungal endophytes: first genome assemblies for Collariella, Neodidymelliopsis, Ascochyta clinopodiicola, Didymella pomorum, Didymosphaeria variabile, Neocosmospora piperis and Neocucurbitaria cava.</title>
        <authorList>
            <person name="Hill R."/>
        </authorList>
    </citation>
    <scope>NUCLEOTIDE SEQUENCE</scope>
    <source>
        <strain evidence="3">IMI 355082</strain>
    </source>
</reference>
<accession>A0A9W8Z4V5</accession>
<keyword evidence="4" id="KW-1185">Reference proteome</keyword>
<name>A0A9W8Z4V5_9PEZI</name>